<dbReference type="PIRSF" id="PIRSF002741">
    <property type="entry name" value="MppA"/>
    <property type="match status" value="1"/>
</dbReference>
<dbReference type="GO" id="GO:1904680">
    <property type="term" value="F:peptide transmembrane transporter activity"/>
    <property type="evidence" value="ECO:0007669"/>
    <property type="project" value="TreeGrafter"/>
</dbReference>
<dbReference type="EMBL" id="CP031092">
    <property type="protein sequence ID" value="AXF55378.1"/>
    <property type="molecule type" value="Genomic_DNA"/>
</dbReference>
<reference evidence="3 4" key="1">
    <citation type="journal article" date="2018" name="J. Microbiol.">
        <title>Salicibibacter kimchii gen. nov., sp. nov., a moderately halophilic and alkalitolerant bacterium in the family Bacillaceae, isolated from kimchi.</title>
        <authorList>
            <person name="Jang J.Y."/>
            <person name="Oh Y.J."/>
            <person name="Lim S.K."/>
            <person name="Park H.K."/>
            <person name="Lee C."/>
            <person name="Kim J.Y."/>
            <person name="Lee M.A."/>
            <person name="Choi H.J."/>
        </authorList>
    </citation>
    <scope>NUCLEOTIDE SEQUENCE [LARGE SCALE GENOMIC DNA]</scope>
    <source>
        <strain evidence="3 4">NKC1-1</strain>
    </source>
</reference>
<name>A0A345BWP7_9BACI</name>
<dbReference type="InterPro" id="IPR039424">
    <property type="entry name" value="SBP_5"/>
</dbReference>
<evidence type="ECO:0000313" key="4">
    <source>
        <dbReference type="Proteomes" id="UP000252100"/>
    </source>
</evidence>
<evidence type="ECO:0000259" key="2">
    <source>
        <dbReference type="Pfam" id="PF00496"/>
    </source>
</evidence>
<dbReference type="InterPro" id="IPR030678">
    <property type="entry name" value="Peptide/Ni-bd"/>
</dbReference>
<dbReference type="AlphaFoldDB" id="A0A345BWP7"/>
<dbReference type="Proteomes" id="UP000252100">
    <property type="component" value="Chromosome"/>
</dbReference>
<evidence type="ECO:0000256" key="1">
    <source>
        <dbReference type="ARBA" id="ARBA00022729"/>
    </source>
</evidence>
<dbReference type="GO" id="GO:0015833">
    <property type="term" value="P:peptide transport"/>
    <property type="evidence" value="ECO:0007669"/>
    <property type="project" value="TreeGrafter"/>
</dbReference>
<dbReference type="PROSITE" id="PS51257">
    <property type="entry name" value="PROKAR_LIPOPROTEIN"/>
    <property type="match status" value="1"/>
</dbReference>
<accession>A0A345BWP7</accession>
<dbReference type="GO" id="GO:0043190">
    <property type="term" value="C:ATP-binding cassette (ABC) transporter complex"/>
    <property type="evidence" value="ECO:0007669"/>
    <property type="project" value="InterPro"/>
</dbReference>
<dbReference type="PANTHER" id="PTHR30290">
    <property type="entry name" value="PERIPLASMIC BINDING COMPONENT OF ABC TRANSPORTER"/>
    <property type="match status" value="1"/>
</dbReference>
<protein>
    <submittedName>
        <fullName evidence="3">ABC transporter substrate-binding protein</fullName>
    </submittedName>
</protein>
<dbReference type="KEGG" id="rue:DT065_04635"/>
<dbReference type="InterPro" id="IPR000914">
    <property type="entry name" value="SBP_5_dom"/>
</dbReference>
<feature type="domain" description="Solute-binding protein family 5" evidence="2">
    <location>
        <begin position="86"/>
        <end position="433"/>
    </location>
</feature>
<dbReference type="SUPFAM" id="SSF53850">
    <property type="entry name" value="Periplasmic binding protein-like II"/>
    <property type="match status" value="1"/>
</dbReference>
<keyword evidence="4" id="KW-1185">Reference proteome</keyword>
<evidence type="ECO:0000313" key="3">
    <source>
        <dbReference type="EMBL" id="AXF55378.1"/>
    </source>
</evidence>
<keyword evidence="1" id="KW-0732">Signal</keyword>
<dbReference type="GO" id="GO:0042597">
    <property type="term" value="C:periplasmic space"/>
    <property type="evidence" value="ECO:0007669"/>
    <property type="project" value="UniProtKB-ARBA"/>
</dbReference>
<dbReference type="Gene3D" id="3.40.190.10">
    <property type="entry name" value="Periplasmic binding protein-like II"/>
    <property type="match status" value="1"/>
</dbReference>
<dbReference type="Gene3D" id="3.90.76.10">
    <property type="entry name" value="Dipeptide-binding Protein, Domain 1"/>
    <property type="match status" value="1"/>
</dbReference>
<dbReference type="Gene3D" id="3.10.105.10">
    <property type="entry name" value="Dipeptide-binding Protein, Domain 3"/>
    <property type="match status" value="1"/>
</dbReference>
<gene>
    <name evidence="3" type="ORF">DT065_04635</name>
</gene>
<dbReference type="Pfam" id="PF00496">
    <property type="entry name" value="SBP_bac_5"/>
    <property type="match status" value="1"/>
</dbReference>
<proteinExistence type="predicted"/>
<organism evidence="3 4">
    <name type="scientific">Salicibibacter kimchii</name>
    <dbReference type="NCBI Taxonomy" id="2099786"/>
    <lineage>
        <taxon>Bacteria</taxon>
        <taxon>Bacillati</taxon>
        <taxon>Bacillota</taxon>
        <taxon>Bacilli</taxon>
        <taxon>Bacillales</taxon>
        <taxon>Bacillaceae</taxon>
        <taxon>Salicibibacter</taxon>
    </lineage>
</organism>
<dbReference type="PANTHER" id="PTHR30290:SF38">
    <property type="entry name" value="D,D-DIPEPTIDE-BINDING PERIPLASMIC PROTEIN DDPA-RELATED"/>
    <property type="match status" value="1"/>
</dbReference>
<sequence length="516" mass="57738">MRGEIKMQNLIKRHLLSFIVLMLFIITGCSNDETTGSAQDTESQKVRVGFNANLDNFDPVHGSSGSDHALLYPVYDTLISFDEDLEPEPGLAESWEFTDNETLQLNLRDDVLFHDGTPFNAEAVKFNIDRGISEESPLSDLSSINGVEIMDELTVNLHLAEPDSSLVLALADRGGMMVSPTALEEGGDSYGQAAVGAGPFEVEEWSPNDRIVYTKFDGYWQDDHPKTDQLEVLIMQDEITRINALQNDEIDFAYRLPSGDIFSLENDPSIDIVESQAVPVHILYLNTSQSPFDNKSVRRAIQFGINREELSQAIDYGQGEGAYQPFPSDYWVYNEDLQDLYDPDKARSILEEEGLDNVSVSIGYNATAYYARAVDVLRQQLDDIGIQLNTEAMEITTATATYFDEQSVPALLSRWTGRPDPHMTMSLLFSEGSYYNTGSHTTEEINTLLNEAAAVTEDEDKRAEIYGEISRIAVEEEAIMIPLVFQPEVIGMHNDVKGYEGNLLGKPRFDLLWKES</sequence>